<evidence type="ECO:0000256" key="7">
    <source>
        <dbReference type="SAM" id="Phobius"/>
    </source>
</evidence>
<keyword evidence="6 7" id="KW-0472">Membrane</keyword>
<keyword evidence="4 7" id="KW-0812">Transmembrane</keyword>
<reference evidence="8 9" key="1">
    <citation type="journal article" date="2024" name="Int. J. Syst. Evol. Microbiol.">
        <title>Paenibacillus hexagrammi sp. nov., a novel bacterium isolated from the gut content of Hexagrammos agrammus.</title>
        <authorList>
            <person name="Jung H.K."/>
            <person name="Kim D.G."/>
            <person name="Zin H."/>
            <person name="Park J."/>
            <person name="Jung H."/>
            <person name="Kim Y.O."/>
            <person name="Kong H.J."/>
            <person name="Kim J.W."/>
            <person name="Kim Y.S."/>
        </authorList>
    </citation>
    <scope>NUCLEOTIDE SEQUENCE [LARGE SCALE GENOMIC DNA]</scope>
    <source>
        <strain evidence="8 9">YPD9-1</strain>
    </source>
</reference>
<feature type="transmembrane region" description="Helical" evidence="7">
    <location>
        <begin position="342"/>
        <end position="364"/>
    </location>
</feature>
<gene>
    <name evidence="8" type="ORF">L0M14_18285</name>
</gene>
<evidence type="ECO:0000313" key="9">
    <source>
        <dbReference type="Proteomes" id="UP001649230"/>
    </source>
</evidence>
<evidence type="ECO:0000256" key="5">
    <source>
        <dbReference type="ARBA" id="ARBA00022989"/>
    </source>
</evidence>
<dbReference type="CDD" id="cd06173">
    <property type="entry name" value="MFS_MefA_like"/>
    <property type="match status" value="1"/>
</dbReference>
<dbReference type="Proteomes" id="UP001649230">
    <property type="component" value="Chromosome"/>
</dbReference>
<evidence type="ECO:0000313" key="8">
    <source>
        <dbReference type="EMBL" id="UJF31719.1"/>
    </source>
</evidence>
<evidence type="ECO:0000256" key="3">
    <source>
        <dbReference type="ARBA" id="ARBA00022475"/>
    </source>
</evidence>
<dbReference type="SUPFAM" id="SSF103473">
    <property type="entry name" value="MFS general substrate transporter"/>
    <property type="match status" value="1"/>
</dbReference>
<dbReference type="PANTHER" id="PTHR43266">
    <property type="entry name" value="MACROLIDE-EFFLUX PROTEIN"/>
    <property type="match status" value="1"/>
</dbReference>
<keyword evidence="9" id="KW-1185">Reference proteome</keyword>
<keyword evidence="3" id="KW-1003">Cell membrane</keyword>
<sequence length="405" mass="45001">MKLQVYLYVKAFSDFGTRMDMIAINAMIYIKTGSVFWLSASMICTMIGGILASSASGMAADRLSRKQIMIVSDVLRGLLILLIIPFPDPMFILIVRFASGFVSSFFQVSYTAEIPQIYGSSNVLNINAMISRLSSISMVAGFLVGGLFYEFFGYETVLIVDAISFLVSGIILYKLKWESESFTVHKQMGGFFRQVAGDFYEVTRYFRLYPYVLLVFLVYFVDTFGSASHNLGFPLLAESIDAKKQAMLYGTMWSIWGAGNVLMTYFLPKIKLVQVDLYRAYLISTLFMSLGFVCIFWTTTLPIVLVCAFLTGIADACAMTLQSTIIQQCDNQIRGRIAGVSSLLNSFGFGCGFIAASLLLNSLALRSMVWLMHGFVLTAGAVTLGVYIWMSRKNTIIHGTLKKEA</sequence>
<organism evidence="8 9">
    <name type="scientific">Paenibacillus hexagrammi</name>
    <dbReference type="NCBI Taxonomy" id="2908839"/>
    <lineage>
        <taxon>Bacteria</taxon>
        <taxon>Bacillati</taxon>
        <taxon>Bacillota</taxon>
        <taxon>Bacilli</taxon>
        <taxon>Bacillales</taxon>
        <taxon>Paenibacillaceae</taxon>
        <taxon>Paenibacillus</taxon>
    </lineage>
</organism>
<feature type="transmembrane region" description="Helical" evidence="7">
    <location>
        <begin position="208"/>
        <end position="227"/>
    </location>
</feature>
<dbReference type="InterPro" id="IPR036259">
    <property type="entry name" value="MFS_trans_sf"/>
</dbReference>
<dbReference type="InterPro" id="IPR011701">
    <property type="entry name" value="MFS"/>
</dbReference>
<dbReference type="EMBL" id="CP090978">
    <property type="protein sequence ID" value="UJF31719.1"/>
    <property type="molecule type" value="Genomic_DNA"/>
</dbReference>
<keyword evidence="2" id="KW-0813">Transport</keyword>
<name>A0ABY3SEQ3_9BACL</name>
<evidence type="ECO:0000256" key="2">
    <source>
        <dbReference type="ARBA" id="ARBA00022448"/>
    </source>
</evidence>
<feature type="transmembrane region" description="Helical" evidence="7">
    <location>
        <begin position="280"/>
        <end position="297"/>
    </location>
</feature>
<proteinExistence type="predicted"/>
<evidence type="ECO:0000256" key="6">
    <source>
        <dbReference type="ARBA" id="ARBA00023136"/>
    </source>
</evidence>
<dbReference type="PANTHER" id="PTHR43266:SF7">
    <property type="entry name" value="TRANSPORTER, PUTATIVE-RELATED"/>
    <property type="match status" value="1"/>
</dbReference>
<feature type="transmembrane region" description="Helical" evidence="7">
    <location>
        <begin position="303"/>
        <end position="321"/>
    </location>
</feature>
<evidence type="ECO:0000256" key="4">
    <source>
        <dbReference type="ARBA" id="ARBA00022692"/>
    </source>
</evidence>
<feature type="transmembrane region" description="Helical" evidence="7">
    <location>
        <begin position="35"/>
        <end position="55"/>
    </location>
</feature>
<dbReference type="Gene3D" id="1.20.1250.20">
    <property type="entry name" value="MFS general substrate transporter like domains"/>
    <property type="match status" value="1"/>
</dbReference>
<comment type="subcellular location">
    <subcellularLocation>
        <location evidence="1">Cell membrane</location>
        <topology evidence="1">Multi-pass membrane protein</topology>
    </subcellularLocation>
</comment>
<feature type="transmembrane region" description="Helical" evidence="7">
    <location>
        <begin position="247"/>
        <end position="268"/>
    </location>
</feature>
<keyword evidence="5 7" id="KW-1133">Transmembrane helix</keyword>
<dbReference type="Pfam" id="PF07690">
    <property type="entry name" value="MFS_1"/>
    <property type="match status" value="1"/>
</dbReference>
<accession>A0ABY3SEQ3</accession>
<dbReference type="RefSeq" id="WP_235118064.1">
    <property type="nucleotide sequence ID" value="NZ_CP090978.1"/>
</dbReference>
<feature type="transmembrane region" description="Helical" evidence="7">
    <location>
        <begin position="370"/>
        <end position="390"/>
    </location>
</feature>
<evidence type="ECO:0000256" key="1">
    <source>
        <dbReference type="ARBA" id="ARBA00004651"/>
    </source>
</evidence>
<protein>
    <submittedName>
        <fullName evidence="8">MFS transporter</fullName>
    </submittedName>
</protein>
<feature type="transmembrane region" description="Helical" evidence="7">
    <location>
        <begin position="158"/>
        <end position="175"/>
    </location>
</feature>